<dbReference type="AlphaFoldDB" id="A0A373FSE8"/>
<sequence>MIKSIAAAVLGLSLSLGLWAKTEAPQQELPAEIKALHWQESGKGEIAGKASIQIPAGYAFLGQSDTSKLLQAFGNPPSSNHFLIAPKSLDWFAVFSYDDSGYVKDDEKIDADELLKSMQAGDKAGNEQRKKLGLEALYTEGWQVTPHYDNNTKRLEWGLRLRDESGAKNVNYTSRILGREGVMSATLVSDTETLAQNTAEFQKVLTGFNYNAGQTYAEFKNGDKVAAIGLGALVLGGAAAVATKKGLWGVIAGFFAAAWKFIAVAVVGLFAGIRRLFTGKKAEEPGAQS</sequence>
<feature type="transmembrane region" description="Helical" evidence="1">
    <location>
        <begin position="247"/>
        <end position="271"/>
    </location>
</feature>
<keyword evidence="2" id="KW-0732">Signal</keyword>
<evidence type="ECO:0000256" key="2">
    <source>
        <dbReference type="SAM" id="SignalP"/>
    </source>
</evidence>
<feature type="chain" id="PRO_5016695986" evidence="2">
    <location>
        <begin position="21"/>
        <end position="289"/>
    </location>
</feature>
<dbReference type="OrthoDB" id="196355at2"/>
<reference evidence="3 4" key="1">
    <citation type="submission" date="2018-08" db="EMBL/GenBank/DDBJ databases">
        <title>Comamonas testosteroni strain SWCO2.</title>
        <authorList>
            <person name="Jiang N."/>
            <person name="Zhang X.Z."/>
        </authorList>
    </citation>
    <scope>NUCLEOTIDE SEQUENCE [LARGE SCALE GENOMIC DNA]</scope>
    <source>
        <strain evidence="3 4">SWCO2</strain>
    </source>
</reference>
<dbReference type="Pfam" id="PF09935">
    <property type="entry name" value="DUF2167"/>
    <property type="match status" value="1"/>
</dbReference>
<dbReference type="InterPro" id="IPR018682">
    <property type="entry name" value="DUF2167_membr"/>
</dbReference>
<organism evidence="3 4">
    <name type="scientific">Comamonas testosteroni</name>
    <name type="common">Pseudomonas testosteroni</name>
    <dbReference type="NCBI Taxonomy" id="285"/>
    <lineage>
        <taxon>Bacteria</taxon>
        <taxon>Pseudomonadati</taxon>
        <taxon>Pseudomonadota</taxon>
        <taxon>Betaproteobacteria</taxon>
        <taxon>Burkholderiales</taxon>
        <taxon>Comamonadaceae</taxon>
        <taxon>Comamonas</taxon>
    </lineage>
</organism>
<keyword evidence="1" id="KW-1133">Transmembrane helix</keyword>
<keyword evidence="1" id="KW-0472">Membrane</keyword>
<evidence type="ECO:0000256" key="1">
    <source>
        <dbReference type="SAM" id="Phobius"/>
    </source>
</evidence>
<dbReference type="EMBL" id="QURR01000001">
    <property type="protein sequence ID" value="RGE47070.1"/>
    <property type="molecule type" value="Genomic_DNA"/>
</dbReference>
<evidence type="ECO:0000313" key="4">
    <source>
        <dbReference type="Proteomes" id="UP000261948"/>
    </source>
</evidence>
<comment type="caution">
    <text evidence="3">The sequence shown here is derived from an EMBL/GenBank/DDBJ whole genome shotgun (WGS) entry which is preliminary data.</text>
</comment>
<keyword evidence="1" id="KW-0812">Transmembrane</keyword>
<protein>
    <submittedName>
        <fullName evidence="3">DUF2167 domain-containing protein</fullName>
    </submittedName>
</protein>
<evidence type="ECO:0000313" key="3">
    <source>
        <dbReference type="EMBL" id="RGE47070.1"/>
    </source>
</evidence>
<gene>
    <name evidence="3" type="ORF">DZC30_01350</name>
</gene>
<dbReference type="Proteomes" id="UP000261948">
    <property type="component" value="Unassembled WGS sequence"/>
</dbReference>
<feature type="signal peptide" evidence="2">
    <location>
        <begin position="1"/>
        <end position="20"/>
    </location>
</feature>
<accession>A0A373FSE8</accession>
<keyword evidence="4" id="KW-1185">Reference proteome</keyword>
<proteinExistence type="predicted"/>
<name>A0A373FSE8_COMTE</name>